<organism evidence="2 3">
    <name type="scientific">Fimbriimonas ginsengisoli Gsoil 348</name>
    <dbReference type="NCBI Taxonomy" id="661478"/>
    <lineage>
        <taxon>Bacteria</taxon>
        <taxon>Bacillati</taxon>
        <taxon>Armatimonadota</taxon>
        <taxon>Fimbriimonadia</taxon>
        <taxon>Fimbriimonadales</taxon>
        <taxon>Fimbriimonadaceae</taxon>
        <taxon>Fimbriimonas</taxon>
    </lineage>
</organism>
<evidence type="ECO:0000259" key="1">
    <source>
        <dbReference type="Pfam" id="PF00149"/>
    </source>
</evidence>
<gene>
    <name evidence="2" type="ORF">OP10G_2302</name>
</gene>
<dbReference type="STRING" id="661478.OP10G_2302"/>
<protein>
    <submittedName>
        <fullName evidence="2">Serine/threonine protein phosphatase</fullName>
    </submittedName>
</protein>
<dbReference type="InterPro" id="IPR004843">
    <property type="entry name" value="Calcineurin-like_PHP"/>
</dbReference>
<sequence>MQQIHELPLAEDDRIVFVGDYVDRGPEVALTLDLLIQLRDQRPNTIFLRGNHDQSMMDVRDLLDPGRETELRFDDVSWWFQYGGRQTMASYGGENDWYRQVPPTHWQFLETTGMEHRESGYIFVHAGLLPKGMRWFDAADPRLWIREAFLESDDDFGGTVVFGHTPTRDGEPLVQPNKIGIDTGAAYGGPLTAALLEPDHIVRFLRAD</sequence>
<dbReference type="InterPro" id="IPR029052">
    <property type="entry name" value="Metallo-depent_PP-like"/>
</dbReference>
<dbReference type="EMBL" id="CP007139">
    <property type="protein sequence ID" value="AIE85670.1"/>
    <property type="molecule type" value="Genomic_DNA"/>
</dbReference>
<dbReference type="SUPFAM" id="SSF56300">
    <property type="entry name" value="Metallo-dependent phosphatases"/>
    <property type="match status" value="1"/>
</dbReference>
<reference evidence="2 3" key="1">
    <citation type="journal article" date="2014" name="PLoS ONE">
        <title>The first complete genome sequence of the class fimbriimonadia in the phylum armatimonadetes.</title>
        <authorList>
            <person name="Hu Z.Y."/>
            <person name="Wang Y.Z."/>
            <person name="Im W.T."/>
            <person name="Wang S.Y."/>
            <person name="Zhao G.P."/>
            <person name="Zheng H.J."/>
            <person name="Quan Z.X."/>
        </authorList>
    </citation>
    <scope>NUCLEOTIDE SEQUENCE [LARGE SCALE GENOMIC DNA]</scope>
    <source>
        <strain evidence="2">Gsoil 348</strain>
    </source>
</reference>
<dbReference type="GO" id="GO:0016791">
    <property type="term" value="F:phosphatase activity"/>
    <property type="evidence" value="ECO:0007669"/>
    <property type="project" value="TreeGrafter"/>
</dbReference>
<evidence type="ECO:0000313" key="2">
    <source>
        <dbReference type="EMBL" id="AIE85670.1"/>
    </source>
</evidence>
<feature type="domain" description="Calcineurin-like phosphoesterase" evidence="1">
    <location>
        <begin position="11"/>
        <end position="168"/>
    </location>
</feature>
<dbReference type="HOGENOM" id="CLU_023125_4_0_0"/>
<dbReference type="AlphaFoldDB" id="A0A068NSD8"/>
<dbReference type="GO" id="GO:0005737">
    <property type="term" value="C:cytoplasm"/>
    <property type="evidence" value="ECO:0007669"/>
    <property type="project" value="TreeGrafter"/>
</dbReference>
<dbReference type="Proteomes" id="UP000027982">
    <property type="component" value="Chromosome"/>
</dbReference>
<name>A0A068NSD8_FIMGI</name>
<proteinExistence type="predicted"/>
<keyword evidence="3" id="KW-1185">Reference proteome</keyword>
<evidence type="ECO:0000313" key="3">
    <source>
        <dbReference type="Proteomes" id="UP000027982"/>
    </source>
</evidence>
<dbReference type="Pfam" id="PF00149">
    <property type="entry name" value="Metallophos"/>
    <property type="match status" value="1"/>
</dbReference>
<dbReference type="eggNOG" id="COG0639">
    <property type="taxonomic scope" value="Bacteria"/>
</dbReference>
<dbReference type="PANTHER" id="PTHR42850">
    <property type="entry name" value="METALLOPHOSPHOESTERASE"/>
    <property type="match status" value="1"/>
</dbReference>
<dbReference type="InterPro" id="IPR050126">
    <property type="entry name" value="Ap4A_hydrolase"/>
</dbReference>
<dbReference type="PANTHER" id="PTHR42850:SF4">
    <property type="entry name" value="ZINC-DEPENDENT ENDOPOLYPHOSPHATASE"/>
    <property type="match status" value="1"/>
</dbReference>
<dbReference type="Gene3D" id="3.60.21.10">
    <property type="match status" value="1"/>
</dbReference>
<accession>A0A068NSD8</accession>
<dbReference type="KEGG" id="fgi:OP10G_2302"/>